<evidence type="ECO:0000256" key="6">
    <source>
        <dbReference type="ARBA" id="ARBA00022741"/>
    </source>
</evidence>
<dbReference type="EMBL" id="JAGGNH010000008">
    <property type="protein sequence ID" value="KAJ0965841.1"/>
    <property type="molecule type" value="Genomic_DNA"/>
</dbReference>
<evidence type="ECO:0000256" key="1">
    <source>
        <dbReference type="ARBA" id="ARBA00004370"/>
    </source>
</evidence>
<dbReference type="GO" id="GO:0140359">
    <property type="term" value="F:ABC-type transporter activity"/>
    <property type="evidence" value="ECO:0007669"/>
    <property type="project" value="InterPro"/>
</dbReference>
<feature type="transmembrane region" description="Helical" evidence="12">
    <location>
        <begin position="192"/>
        <end position="215"/>
    </location>
</feature>
<keyword evidence="6" id="KW-0547">Nucleotide-binding</keyword>
<dbReference type="GO" id="GO:0016887">
    <property type="term" value="F:ATP hydrolysis activity"/>
    <property type="evidence" value="ECO:0007669"/>
    <property type="project" value="InterPro"/>
</dbReference>
<dbReference type="InterPro" id="IPR027417">
    <property type="entry name" value="P-loop_NTPase"/>
</dbReference>
<comment type="subcellular location">
    <subcellularLocation>
        <location evidence="1">Membrane</location>
    </subcellularLocation>
</comment>
<dbReference type="Pfam" id="PF00664">
    <property type="entry name" value="ABC_membrane"/>
    <property type="match status" value="1"/>
</dbReference>
<evidence type="ECO:0000256" key="3">
    <source>
        <dbReference type="ARBA" id="ARBA00022448"/>
    </source>
</evidence>
<dbReference type="PROSITE" id="PS50893">
    <property type="entry name" value="ABC_TRANSPORTER_2"/>
    <property type="match status" value="1"/>
</dbReference>
<comment type="similarity">
    <text evidence="2">Belongs to the ABC transporter superfamily. ABCC family. Conjugate transporter (TC 3.A.1.208) subfamily.</text>
</comment>
<evidence type="ECO:0000259" key="13">
    <source>
        <dbReference type="PROSITE" id="PS50893"/>
    </source>
</evidence>
<name>A0A9D5C3B6_9LILI</name>
<evidence type="ECO:0000259" key="14">
    <source>
        <dbReference type="PROSITE" id="PS50929"/>
    </source>
</evidence>
<dbReference type="InterPro" id="IPR003439">
    <property type="entry name" value="ABC_transporter-like_ATP-bd"/>
</dbReference>
<dbReference type="GO" id="GO:0005524">
    <property type="term" value="F:ATP binding"/>
    <property type="evidence" value="ECO:0007669"/>
    <property type="project" value="UniProtKB-KW"/>
</dbReference>
<feature type="region of interest" description="Disordered" evidence="11">
    <location>
        <begin position="139"/>
        <end position="177"/>
    </location>
</feature>
<dbReference type="PANTHER" id="PTHR24223">
    <property type="entry name" value="ATP-BINDING CASSETTE SUB-FAMILY C"/>
    <property type="match status" value="1"/>
</dbReference>
<dbReference type="PANTHER" id="PTHR24223:SF330">
    <property type="entry name" value="ATP-BINDING CASSETTE SUB-FAMILY C MEMBER 10"/>
    <property type="match status" value="1"/>
</dbReference>
<organism evidence="15 16">
    <name type="scientific">Dioscorea zingiberensis</name>
    <dbReference type="NCBI Taxonomy" id="325984"/>
    <lineage>
        <taxon>Eukaryota</taxon>
        <taxon>Viridiplantae</taxon>
        <taxon>Streptophyta</taxon>
        <taxon>Embryophyta</taxon>
        <taxon>Tracheophyta</taxon>
        <taxon>Spermatophyta</taxon>
        <taxon>Magnoliopsida</taxon>
        <taxon>Liliopsida</taxon>
        <taxon>Dioscoreales</taxon>
        <taxon>Dioscoreaceae</taxon>
        <taxon>Dioscorea</taxon>
    </lineage>
</organism>
<evidence type="ECO:0000256" key="7">
    <source>
        <dbReference type="ARBA" id="ARBA00022840"/>
    </source>
</evidence>
<evidence type="ECO:0000256" key="4">
    <source>
        <dbReference type="ARBA" id="ARBA00022692"/>
    </source>
</evidence>
<keyword evidence="9 12" id="KW-1133">Transmembrane helix</keyword>
<evidence type="ECO:0000313" key="15">
    <source>
        <dbReference type="EMBL" id="KAJ0965841.1"/>
    </source>
</evidence>
<feature type="transmembrane region" description="Helical" evidence="12">
    <location>
        <begin position="449"/>
        <end position="477"/>
    </location>
</feature>
<evidence type="ECO:0008006" key="17">
    <source>
        <dbReference type="Google" id="ProtNLM"/>
    </source>
</evidence>
<keyword evidence="7" id="KW-0067">ATP-binding</keyword>
<keyword evidence="3" id="KW-0813">Transport</keyword>
<protein>
    <recommendedName>
        <fullName evidence="17">ABC transporter C family member 13</fullName>
    </recommendedName>
</protein>
<evidence type="ECO:0000256" key="10">
    <source>
        <dbReference type="ARBA" id="ARBA00023136"/>
    </source>
</evidence>
<dbReference type="OrthoDB" id="6500128at2759"/>
<dbReference type="CDD" id="cd18605">
    <property type="entry name" value="ABC_6TM_MRP7_D2_like"/>
    <property type="match status" value="1"/>
</dbReference>
<keyword evidence="4 12" id="KW-0812">Transmembrane</keyword>
<feature type="domain" description="ABC transmembrane type-1" evidence="14">
    <location>
        <begin position="202"/>
        <end position="485"/>
    </location>
</feature>
<dbReference type="PROSITE" id="PS50929">
    <property type="entry name" value="ABC_TM1F"/>
    <property type="match status" value="1"/>
</dbReference>
<dbReference type="InterPro" id="IPR011527">
    <property type="entry name" value="ABC1_TM_dom"/>
</dbReference>
<dbReference type="SUPFAM" id="SSF90123">
    <property type="entry name" value="ABC transporter transmembrane region"/>
    <property type="match status" value="1"/>
</dbReference>
<dbReference type="InterPro" id="IPR036640">
    <property type="entry name" value="ABC1_TM_sf"/>
</dbReference>
<sequence>MLEDIEKYCIHVGLMLIFLMVGCDLAYIGEKGINLSGGQRARIALARAVYHESDVYLLDDILSAVDSQVACWILEKTILSSLMNQKTRVLCTHNLQAISAADMVVVLDKGQVKWAGSSANFLLSPYSTISTIRDSKLLSTQKPEKEVSMSDPSESDVPRENDFVSTSGEEQDVAEPELRKEGRVEMSIYKSYASFSGWPIVVVTCVSAAFMQASRNGNDLWLSHWVDATGRTEHVTFYLAGLCIFGVVNSLLTLVRAFSFAYGGLCAAVQVHSELLSKIVDAPVHFFDQNPSGRILNRLSSDLYMIDDSLPCILNILVAHFFSLLGIVVVLSYAQIFFLLLLLPLWYVYSKVQFYYRSTSRELRRLDSVSRSPIYSSFTETLDGSSSIRAFKAEELFMGRFIEHMTRYQGTSYSEITASLWLSLRLQLLAAVVISFIALMAIIGSRSDFFLTFATPGLVGLALSYAAPVVSLLSNFLTSFTETEKEMVSVERVLQYMDIPQEEHAGSRSLPPGWPLEGQIEFDHVTLRYMPSLPPALNDVSFNIAPGMQVGIVGRTGAGKSSVINALFRLTPICNGQIIVDGLNVANFAVGDLRRGFAVVPQSPFLFEGSLRDSLDPCGESDDCKIWEMLEKCHLKTLVESAGGLDTHVKENGLTFSVGQRQLMCLMRGPLSNLQKILCLDECTASVDTKTASILQNTISSVCEGITVLTIAHRISIVLNMDNILVLEHGVLVEQGNPQDLVKDPLSVFSSFTRASTM</sequence>
<evidence type="ECO:0000256" key="2">
    <source>
        <dbReference type="ARBA" id="ARBA00009726"/>
    </source>
</evidence>
<evidence type="ECO:0000256" key="12">
    <source>
        <dbReference type="SAM" id="Phobius"/>
    </source>
</evidence>
<keyword evidence="5" id="KW-0677">Repeat</keyword>
<dbReference type="SMART" id="SM00382">
    <property type="entry name" value="AAA"/>
    <property type="match status" value="1"/>
</dbReference>
<feature type="domain" description="ABC transporter" evidence="13">
    <location>
        <begin position="520"/>
        <end position="754"/>
    </location>
</feature>
<keyword evidence="10 12" id="KW-0472">Membrane</keyword>
<dbReference type="InterPro" id="IPR003593">
    <property type="entry name" value="AAA+_ATPase"/>
</dbReference>
<dbReference type="Pfam" id="PF00005">
    <property type="entry name" value="ABC_tran"/>
    <property type="match status" value="1"/>
</dbReference>
<keyword evidence="8" id="KW-1278">Translocase</keyword>
<gene>
    <name evidence="15" type="ORF">J5N97_026979</name>
</gene>
<feature type="transmembrane region" description="Helical" evidence="12">
    <location>
        <begin position="235"/>
        <end position="255"/>
    </location>
</feature>
<dbReference type="PROSITE" id="PS51257">
    <property type="entry name" value="PROKAR_LIPOPROTEIN"/>
    <property type="match status" value="1"/>
</dbReference>
<keyword evidence="16" id="KW-1185">Reference proteome</keyword>
<dbReference type="AlphaFoldDB" id="A0A9D5C3B6"/>
<dbReference type="GO" id="GO:0016020">
    <property type="term" value="C:membrane"/>
    <property type="evidence" value="ECO:0007669"/>
    <property type="project" value="UniProtKB-SubCell"/>
</dbReference>
<dbReference type="CDD" id="cd03244">
    <property type="entry name" value="ABCC_MRP_domain2"/>
    <property type="match status" value="1"/>
</dbReference>
<feature type="transmembrane region" description="Helical" evidence="12">
    <location>
        <begin position="426"/>
        <end position="443"/>
    </location>
</feature>
<evidence type="ECO:0000256" key="11">
    <source>
        <dbReference type="SAM" id="MobiDB-lite"/>
    </source>
</evidence>
<proteinExistence type="inferred from homology"/>
<dbReference type="Gene3D" id="1.20.1560.10">
    <property type="entry name" value="ABC transporter type 1, transmembrane domain"/>
    <property type="match status" value="1"/>
</dbReference>
<evidence type="ECO:0000256" key="8">
    <source>
        <dbReference type="ARBA" id="ARBA00022967"/>
    </source>
</evidence>
<reference evidence="15" key="2">
    <citation type="journal article" date="2022" name="Hortic Res">
        <title>The genome of Dioscorea zingiberensis sheds light on the biosynthesis, origin and evolution of the medicinally important diosgenin saponins.</title>
        <authorList>
            <person name="Li Y."/>
            <person name="Tan C."/>
            <person name="Li Z."/>
            <person name="Guo J."/>
            <person name="Li S."/>
            <person name="Chen X."/>
            <person name="Wang C."/>
            <person name="Dai X."/>
            <person name="Yang H."/>
            <person name="Song W."/>
            <person name="Hou L."/>
            <person name="Xu J."/>
            <person name="Tong Z."/>
            <person name="Xu A."/>
            <person name="Yuan X."/>
            <person name="Wang W."/>
            <person name="Yang Q."/>
            <person name="Chen L."/>
            <person name="Sun Z."/>
            <person name="Wang K."/>
            <person name="Pan B."/>
            <person name="Chen J."/>
            <person name="Bao Y."/>
            <person name="Liu F."/>
            <person name="Qi X."/>
            <person name="Gang D.R."/>
            <person name="Wen J."/>
            <person name="Li J."/>
        </authorList>
    </citation>
    <scope>NUCLEOTIDE SEQUENCE</scope>
    <source>
        <strain evidence="15">Dzin_1.0</strain>
    </source>
</reference>
<dbReference type="FunFam" id="1.20.1560.10:FF:000002">
    <property type="entry name" value="ABC transporter C family member 5"/>
    <property type="match status" value="1"/>
</dbReference>
<dbReference type="InterPro" id="IPR050173">
    <property type="entry name" value="ABC_transporter_C-like"/>
</dbReference>
<evidence type="ECO:0000256" key="5">
    <source>
        <dbReference type="ARBA" id="ARBA00022737"/>
    </source>
</evidence>
<reference evidence="15" key="1">
    <citation type="submission" date="2021-03" db="EMBL/GenBank/DDBJ databases">
        <authorList>
            <person name="Li Z."/>
            <person name="Yang C."/>
        </authorList>
    </citation>
    <scope>NUCLEOTIDE SEQUENCE</scope>
    <source>
        <strain evidence="15">Dzin_1.0</strain>
        <tissue evidence="15">Leaf</tissue>
    </source>
</reference>
<feature type="transmembrane region" description="Helical" evidence="12">
    <location>
        <begin position="12"/>
        <end position="29"/>
    </location>
</feature>
<dbReference type="SUPFAM" id="SSF52540">
    <property type="entry name" value="P-loop containing nucleoside triphosphate hydrolases"/>
    <property type="match status" value="2"/>
</dbReference>
<dbReference type="Proteomes" id="UP001085076">
    <property type="component" value="Miscellaneous, Linkage group lg08"/>
</dbReference>
<comment type="caution">
    <text evidence="15">The sequence shown here is derived from an EMBL/GenBank/DDBJ whole genome shotgun (WGS) entry which is preliminary data.</text>
</comment>
<accession>A0A9D5C3B6</accession>
<dbReference type="Gene3D" id="3.40.50.300">
    <property type="entry name" value="P-loop containing nucleotide triphosphate hydrolases"/>
    <property type="match status" value="2"/>
</dbReference>
<evidence type="ECO:0000256" key="9">
    <source>
        <dbReference type="ARBA" id="ARBA00022989"/>
    </source>
</evidence>
<evidence type="ECO:0000313" key="16">
    <source>
        <dbReference type="Proteomes" id="UP001085076"/>
    </source>
</evidence>
<dbReference type="FunFam" id="3.40.50.300:FF:000630">
    <property type="entry name" value="ATP-binding cassette (ABC) transporter, putative"/>
    <property type="match status" value="1"/>
</dbReference>